<reference evidence="2 3" key="2">
    <citation type="journal article" date="2017" name="Front. Plant Sci.">
        <title>Gene Classification and Mining of Molecular Markers Useful in Red Clover (Trifolium pratense) Breeding.</title>
        <authorList>
            <person name="Istvanek J."/>
            <person name="Dluhosova J."/>
            <person name="Dluhos P."/>
            <person name="Patkova L."/>
            <person name="Nedelnik J."/>
            <person name="Repkova J."/>
        </authorList>
    </citation>
    <scope>NUCLEOTIDE SEQUENCE [LARGE SCALE GENOMIC DNA]</scope>
    <source>
        <strain evidence="3">cv. Tatra</strain>
        <tissue evidence="2">Young leaves</tissue>
    </source>
</reference>
<organism evidence="2 3">
    <name type="scientific">Trifolium pratense</name>
    <name type="common">Red clover</name>
    <dbReference type="NCBI Taxonomy" id="57577"/>
    <lineage>
        <taxon>Eukaryota</taxon>
        <taxon>Viridiplantae</taxon>
        <taxon>Streptophyta</taxon>
        <taxon>Embryophyta</taxon>
        <taxon>Tracheophyta</taxon>
        <taxon>Spermatophyta</taxon>
        <taxon>Magnoliopsida</taxon>
        <taxon>eudicotyledons</taxon>
        <taxon>Gunneridae</taxon>
        <taxon>Pentapetalae</taxon>
        <taxon>rosids</taxon>
        <taxon>fabids</taxon>
        <taxon>Fabales</taxon>
        <taxon>Fabaceae</taxon>
        <taxon>Papilionoideae</taxon>
        <taxon>50 kb inversion clade</taxon>
        <taxon>NPAAA clade</taxon>
        <taxon>Hologalegina</taxon>
        <taxon>IRL clade</taxon>
        <taxon>Trifolieae</taxon>
        <taxon>Trifolium</taxon>
    </lineage>
</organism>
<dbReference type="AlphaFoldDB" id="A0A2K3KTK1"/>
<name>A0A2K3KTK1_TRIPR</name>
<evidence type="ECO:0000256" key="1">
    <source>
        <dbReference type="SAM" id="MobiDB-lite"/>
    </source>
</evidence>
<protein>
    <submittedName>
        <fullName evidence="2">Uncharacterized protein</fullName>
    </submittedName>
</protein>
<reference evidence="2 3" key="1">
    <citation type="journal article" date="2014" name="Am. J. Bot.">
        <title>Genome assembly and annotation for red clover (Trifolium pratense; Fabaceae).</title>
        <authorList>
            <person name="Istvanek J."/>
            <person name="Jaros M."/>
            <person name="Krenek A."/>
            <person name="Repkova J."/>
        </authorList>
    </citation>
    <scope>NUCLEOTIDE SEQUENCE [LARGE SCALE GENOMIC DNA]</scope>
    <source>
        <strain evidence="3">cv. Tatra</strain>
        <tissue evidence="2">Young leaves</tissue>
    </source>
</reference>
<feature type="region of interest" description="Disordered" evidence="1">
    <location>
        <begin position="1"/>
        <end position="23"/>
    </location>
</feature>
<dbReference type="EMBL" id="ASHM01253656">
    <property type="protein sequence ID" value="PNX69609.1"/>
    <property type="molecule type" value="Genomic_DNA"/>
</dbReference>
<feature type="non-terminal residue" evidence="2">
    <location>
        <position position="23"/>
    </location>
</feature>
<comment type="caution">
    <text evidence="2">The sequence shown here is derived from an EMBL/GenBank/DDBJ whole genome shotgun (WGS) entry which is preliminary data.</text>
</comment>
<accession>A0A2K3KTK1</accession>
<evidence type="ECO:0000313" key="2">
    <source>
        <dbReference type="EMBL" id="PNX69609.1"/>
    </source>
</evidence>
<proteinExistence type="predicted"/>
<sequence>MGFSGGGGAVPVRQPPRRNLEIT</sequence>
<evidence type="ECO:0000313" key="3">
    <source>
        <dbReference type="Proteomes" id="UP000236291"/>
    </source>
</evidence>
<dbReference type="Proteomes" id="UP000236291">
    <property type="component" value="Unassembled WGS sequence"/>
</dbReference>
<gene>
    <name evidence="2" type="ORF">L195_g064511</name>
</gene>